<evidence type="ECO:0000313" key="2">
    <source>
        <dbReference type="EMBL" id="PEN08794.1"/>
    </source>
</evidence>
<evidence type="ECO:0000256" key="1">
    <source>
        <dbReference type="SAM" id="SignalP"/>
    </source>
</evidence>
<gene>
    <name evidence="2" type="ORF">CRI93_03285</name>
</gene>
<evidence type="ECO:0008006" key="4">
    <source>
        <dbReference type="Google" id="ProtNLM"/>
    </source>
</evidence>
<reference evidence="2 3" key="1">
    <citation type="submission" date="2017-10" db="EMBL/GenBank/DDBJ databases">
        <title>Draft genome of Longimonas halophila.</title>
        <authorList>
            <person name="Goh K.M."/>
            <person name="Shamsir M.S."/>
            <person name="Lim S.W."/>
        </authorList>
    </citation>
    <scope>NUCLEOTIDE SEQUENCE [LARGE SCALE GENOMIC DNA]</scope>
    <source>
        <strain evidence="2 3">KCTC 42399</strain>
    </source>
</reference>
<dbReference type="EMBL" id="PDEP01000002">
    <property type="protein sequence ID" value="PEN08794.1"/>
    <property type="molecule type" value="Genomic_DNA"/>
</dbReference>
<proteinExistence type="predicted"/>
<accession>A0A2H3NP30</accession>
<name>A0A2H3NP30_9BACT</name>
<dbReference type="PROSITE" id="PS51257">
    <property type="entry name" value="PROKAR_LIPOPROTEIN"/>
    <property type="match status" value="1"/>
</dbReference>
<sequence length="173" mass="18566">MLTHIRTSLAVGLLLLAASFSLTGCDLFGSDDGSAVDVGVVDWEAEQASVETPASSKLNLETFEPLTAPDTFQANTTFEVVVRTITATSCYEAARTDIDTDDARVVGITPYDHDPTASDVVCPDAISTVERTLDLQFDTPGDALIRLNGQRVIGNDFSNRDDTVLEHDVTVVE</sequence>
<feature type="chain" id="PRO_5013776542" description="Lipoprotein" evidence="1">
    <location>
        <begin position="25"/>
        <end position="173"/>
    </location>
</feature>
<feature type="signal peptide" evidence="1">
    <location>
        <begin position="1"/>
        <end position="24"/>
    </location>
</feature>
<dbReference type="RefSeq" id="WP_141491543.1">
    <property type="nucleotide sequence ID" value="NZ_PDEP01000002.1"/>
</dbReference>
<dbReference type="AlphaFoldDB" id="A0A2H3NP30"/>
<organism evidence="2 3">
    <name type="scientific">Longimonas halophila</name>
    <dbReference type="NCBI Taxonomy" id="1469170"/>
    <lineage>
        <taxon>Bacteria</taxon>
        <taxon>Pseudomonadati</taxon>
        <taxon>Rhodothermota</taxon>
        <taxon>Rhodothermia</taxon>
        <taxon>Rhodothermales</taxon>
        <taxon>Salisaetaceae</taxon>
        <taxon>Longimonas</taxon>
    </lineage>
</organism>
<comment type="caution">
    <text evidence="2">The sequence shown here is derived from an EMBL/GenBank/DDBJ whole genome shotgun (WGS) entry which is preliminary data.</text>
</comment>
<keyword evidence="1" id="KW-0732">Signal</keyword>
<protein>
    <recommendedName>
        <fullName evidence="4">Lipoprotein</fullName>
    </recommendedName>
</protein>
<dbReference type="Proteomes" id="UP000221024">
    <property type="component" value="Unassembled WGS sequence"/>
</dbReference>
<evidence type="ECO:0000313" key="3">
    <source>
        <dbReference type="Proteomes" id="UP000221024"/>
    </source>
</evidence>
<keyword evidence="3" id="KW-1185">Reference proteome</keyword>